<dbReference type="EMBL" id="JARAOO010000004">
    <property type="protein sequence ID" value="KAJ7971623.1"/>
    <property type="molecule type" value="Genomic_DNA"/>
</dbReference>
<keyword evidence="2" id="KW-0238">DNA-binding</keyword>
<dbReference type="GO" id="GO:0003677">
    <property type="term" value="F:DNA binding"/>
    <property type="evidence" value="ECO:0007669"/>
    <property type="project" value="UniProtKB-KW"/>
</dbReference>
<evidence type="ECO:0000256" key="4">
    <source>
        <dbReference type="ARBA" id="ARBA00023242"/>
    </source>
</evidence>
<feature type="region of interest" description="Disordered" evidence="5">
    <location>
        <begin position="265"/>
        <end position="299"/>
    </location>
</feature>
<evidence type="ECO:0000256" key="1">
    <source>
        <dbReference type="ARBA" id="ARBA00023015"/>
    </source>
</evidence>
<dbReference type="Pfam" id="PF02365">
    <property type="entry name" value="NAM"/>
    <property type="match status" value="1"/>
</dbReference>
<evidence type="ECO:0000256" key="5">
    <source>
        <dbReference type="SAM" id="MobiDB-lite"/>
    </source>
</evidence>
<feature type="compositionally biased region" description="Polar residues" evidence="5">
    <location>
        <begin position="267"/>
        <end position="276"/>
    </location>
</feature>
<evidence type="ECO:0000256" key="3">
    <source>
        <dbReference type="ARBA" id="ARBA00023163"/>
    </source>
</evidence>
<dbReference type="GO" id="GO:0006355">
    <property type="term" value="P:regulation of DNA-templated transcription"/>
    <property type="evidence" value="ECO:0007669"/>
    <property type="project" value="InterPro"/>
</dbReference>
<dbReference type="InterPro" id="IPR036093">
    <property type="entry name" value="NAC_dom_sf"/>
</dbReference>
<comment type="caution">
    <text evidence="7">The sequence shown here is derived from an EMBL/GenBank/DDBJ whole genome shotgun (WGS) entry which is preliminary data.</text>
</comment>
<keyword evidence="3" id="KW-0804">Transcription</keyword>
<dbReference type="AlphaFoldDB" id="A0AAD7PYS8"/>
<dbReference type="Gene3D" id="2.170.150.80">
    <property type="entry name" value="NAC domain"/>
    <property type="match status" value="1"/>
</dbReference>
<reference evidence="7" key="1">
    <citation type="journal article" date="2023" name="Science">
        <title>Elucidation of the pathway for biosynthesis of saponin adjuvants from the soapbark tree.</title>
        <authorList>
            <person name="Reed J."/>
            <person name="Orme A."/>
            <person name="El-Demerdash A."/>
            <person name="Owen C."/>
            <person name="Martin L.B.B."/>
            <person name="Misra R.C."/>
            <person name="Kikuchi S."/>
            <person name="Rejzek M."/>
            <person name="Martin A.C."/>
            <person name="Harkess A."/>
            <person name="Leebens-Mack J."/>
            <person name="Louveau T."/>
            <person name="Stephenson M.J."/>
            <person name="Osbourn A."/>
        </authorList>
    </citation>
    <scope>NUCLEOTIDE SEQUENCE</scope>
    <source>
        <strain evidence="7">S10</strain>
    </source>
</reference>
<dbReference type="SUPFAM" id="SSF101941">
    <property type="entry name" value="NAC domain"/>
    <property type="match status" value="1"/>
</dbReference>
<evidence type="ECO:0000259" key="6">
    <source>
        <dbReference type="PROSITE" id="PS51005"/>
    </source>
</evidence>
<evidence type="ECO:0000313" key="7">
    <source>
        <dbReference type="EMBL" id="KAJ7971623.1"/>
    </source>
</evidence>
<dbReference type="PROSITE" id="PS51005">
    <property type="entry name" value="NAC"/>
    <property type="match status" value="1"/>
</dbReference>
<feature type="region of interest" description="Disordered" evidence="5">
    <location>
        <begin position="227"/>
        <end position="251"/>
    </location>
</feature>
<proteinExistence type="predicted"/>
<keyword evidence="1" id="KW-0805">Transcription regulation</keyword>
<dbReference type="KEGG" id="qsa:O6P43_009628"/>
<keyword evidence="4" id="KW-0539">Nucleus</keyword>
<dbReference type="InterPro" id="IPR003441">
    <property type="entry name" value="NAC-dom"/>
</dbReference>
<feature type="region of interest" description="Disordered" evidence="5">
    <location>
        <begin position="193"/>
        <end position="214"/>
    </location>
</feature>
<keyword evidence="8" id="KW-1185">Reference proteome</keyword>
<evidence type="ECO:0000313" key="8">
    <source>
        <dbReference type="Proteomes" id="UP001163823"/>
    </source>
</evidence>
<dbReference type="PANTHER" id="PTHR31744">
    <property type="entry name" value="PROTEIN CUP-SHAPED COTYLEDON 2-RELATED"/>
    <property type="match status" value="1"/>
</dbReference>
<gene>
    <name evidence="7" type="ORF">O6P43_009628</name>
</gene>
<dbReference type="Proteomes" id="UP001163823">
    <property type="component" value="Chromosome 4"/>
</dbReference>
<feature type="domain" description="NAC" evidence="6">
    <location>
        <begin position="7"/>
        <end position="171"/>
    </location>
</feature>
<accession>A0AAD7PYS8</accession>
<name>A0AAD7PYS8_QUISA</name>
<evidence type="ECO:0000256" key="2">
    <source>
        <dbReference type="ARBA" id="ARBA00023125"/>
    </source>
</evidence>
<sequence length="311" mass="35075">MENMNLAPTGFRFYPTEEELVSFYLHNKLEGKREDLNRVMDRIIPVADIYAYNPWDLPQISGEVSYGDTEQWFFFSPRQESEARGGRPNRLTTTGYWKATGSPNNVYSSNNRIIGVKKTMVFYIGRAPNGMKTEWMMSEYKAIKGDASSSSRSSAIPMARQEFSLCRVFKKSKCLRTFDRRPLPREKAGYIGSTDQQAHQRVEGSNSTNHPNPPMVEVIATVPGLPESSTSSTYHHNPHQRVEGSTSTYHHNPPMVEIITTVPGLAESSTSSGNQRHPSHHSTAGEGNRIDAYNDEPMMDGEQMERFLGLD</sequence>
<organism evidence="7 8">
    <name type="scientific">Quillaja saponaria</name>
    <name type="common">Soap bark tree</name>
    <dbReference type="NCBI Taxonomy" id="32244"/>
    <lineage>
        <taxon>Eukaryota</taxon>
        <taxon>Viridiplantae</taxon>
        <taxon>Streptophyta</taxon>
        <taxon>Embryophyta</taxon>
        <taxon>Tracheophyta</taxon>
        <taxon>Spermatophyta</taxon>
        <taxon>Magnoliopsida</taxon>
        <taxon>eudicotyledons</taxon>
        <taxon>Gunneridae</taxon>
        <taxon>Pentapetalae</taxon>
        <taxon>rosids</taxon>
        <taxon>fabids</taxon>
        <taxon>Fabales</taxon>
        <taxon>Quillajaceae</taxon>
        <taxon>Quillaja</taxon>
    </lineage>
</organism>
<dbReference type="PANTHER" id="PTHR31744:SF220">
    <property type="entry name" value="LOW QUALITY PROTEIN: NAC DOMAIN-CONTAINING PROTEIN 90-LIKE"/>
    <property type="match status" value="1"/>
</dbReference>
<protein>
    <submittedName>
        <fullName evidence="7">NAC domain containing protein</fullName>
    </submittedName>
</protein>
<feature type="compositionally biased region" description="Polar residues" evidence="5">
    <location>
        <begin position="193"/>
        <end position="210"/>
    </location>
</feature>